<name>A0ABN9YF49_9DINO</name>
<organism evidence="2 3">
    <name type="scientific">Prorocentrum cordatum</name>
    <dbReference type="NCBI Taxonomy" id="2364126"/>
    <lineage>
        <taxon>Eukaryota</taxon>
        <taxon>Sar</taxon>
        <taxon>Alveolata</taxon>
        <taxon>Dinophyceae</taxon>
        <taxon>Prorocentrales</taxon>
        <taxon>Prorocentraceae</taxon>
        <taxon>Prorocentrum</taxon>
    </lineage>
</organism>
<feature type="region of interest" description="Disordered" evidence="1">
    <location>
        <begin position="97"/>
        <end position="122"/>
    </location>
</feature>
<sequence>VAARVRELVALPAFDTPNTERKSRIAHARHGNILLPCEDEAAADLERKLKDAVEANANHKGSMTSPIVIPSEMLQVPGIWIQVEQIISEAIRGMGGDVKMNRAPRNNTSRQFGGGKRRGGKK</sequence>
<keyword evidence="3" id="KW-1185">Reference proteome</keyword>
<comment type="caution">
    <text evidence="2">The sequence shown here is derived from an EMBL/GenBank/DDBJ whole genome shotgun (WGS) entry which is preliminary data.</text>
</comment>
<reference evidence="2" key="1">
    <citation type="submission" date="2023-10" db="EMBL/GenBank/DDBJ databases">
        <authorList>
            <person name="Chen Y."/>
            <person name="Shah S."/>
            <person name="Dougan E. K."/>
            <person name="Thang M."/>
            <person name="Chan C."/>
        </authorList>
    </citation>
    <scope>NUCLEOTIDE SEQUENCE [LARGE SCALE GENOMIC DNA]</scope>
</reference>
<gene>
    <name evidence="2" type="ORF">PCOR1329_LOCUS84391</name>
</gene>
<protein>
    <recommendedName>
        <fullName evidence="4">RNA helicase</fullName>
    </recommendedName>
</protein>
<dbReference type="Proteomes" id="UP001189429">
    <property type="component" value="Unassembled WGS sequence"/>
</dbReference>
<feature type="non-terminal residue" evidence="2">
    <location>
        <position position="1"/>
    </location>
</feature>
<dbReference type="EMBL" id="CAUYUJ010022332">
    <property type="protein sequence ID" value="CAK0910147.1"/>
    <property type="molecule type" value="Genomic_DNA"/>
</dbReference>
<evidence type="ECO:0000256" key="1">
    <source>
        <dbReference type="SAM" id="MobiDB-lite"/>
    </source>
</evidence>
<proteinExistence type="predicted"/>
<evidence type="ECO:0000313" key="3">
    <source>
        <dbReference type="Proteomes" id="UP001189429"/>
    </source>
</evidence>
<evidence type="ECO:0008006" key="4">
    <source>
        <dbReference type="Google" id="ProtNLM"/>
    </source>
</evidence>
<accession>A0ABN9YF49</accession>
<evidence type="ECO:0000313" key="2">
    <source>
        <dbReference type="EMBL" id="CAK0910147.1"/>
    </source>
</evidence>